<comment type="subunit">
    <text evidence="3">Homotetramer.</text>
</comment>
<sequence length="177" mass="19537">MEETLTLTDRLKNIRLLLLDVDGVMTDGRIIFDSNGIESKFFNVKDGHGIKMVQRAGIEVGIISGRESQVVVNRAAELAIGIVYQKCLDKLTPYLKILEATGLDHSQVAFVGDDVIDIPVMRRAGFAAAPADAVAEVIPHAHFVTRNRGGWGAVREVCDLLLKEQGVWGEITDRYYK</sequence>
<dbReference type="EMBL" id="CP001390">
    <property type="protein sequence ID" value="ACM20630.1"/>
    <property type="molecule type" value="Genomic_DNA"/>
</dbReference>
<accession>B9M9Q8</accession>
<comment type="similarity">
    <text evidence="2">Belongs to the KdsC family.</text>
</comment>
<dbReference type="InterPro" id="IPR050793">
    <property type="entry name" value="CMP-NeuNAc_synthase"/>
</dbReference>
<dbReference type="InterPro" id="IPR006549">
    <property type="entry name" value="HAD-SF_hydro_IIIA"/>
</dbReference>
<dbReference type="GO" id="GO:0008781">
    <property type="term" value="F:N-acylneuraminate cytidylyltransferase activity"/>
    <property type="evidence" value="ECO:0007669"/>
    <property type="project" value="TreeGrafter"/>
</dbReference>
<dbReference type="PIRSF" id="PIRSF006118">
    <property type="entry name" value="KDO8-P_Ptase"/>
    <property type="match status" value="1"/>
</dbReference>
<comment type="cofactor">
    <cofactor evidence="1 7">
        <name>Mg(2+)</name>
        <dbReference type="ChEBI" id="CHEBI:18420"/>
    </cofactor>
</comment>
<feature type="binding site" evidence="7">
    <location>
        <position position="22"/>
    </location>
    <ligand>
        <name>substrate</name>
    </ligand>
</feature>
<dbReference type="NCBIfam" id="TIGR01670">
    <property type="entry name" value="KdsC-phosphatas"/>
    <property type="match status" value="1"/>
</dbReference>
<dbReference type="SFLD" id="SFLDS00003">
    <property type="entry name" value="Haloacid_Dehalogenase"/>
    <property type="match status" value="1"/>
</dbReference>
<dbReference type="SFLD" id="SFLDG01136">
    <property type="entry name" value="C1.6:_Phosphoserine_Phosphatas"/>
    <property type="match status" value="1"/>
</dbReference>
<dbReference type="Proteomes" id="UP000007721">
    <property type="component" value="Chromosome"/>
</dbReference>
<dbReference type="SFLD" id="SFLDG01138">
    <property type="entry name" value="C1.6.2:_Deoxy-d-mannose-octulo"/>
    <property type="match status" value="1"/>
</dbReference>
<evidence type="ECO:0000256" key="3">
    <source>
        <dbReference type="ARBA" id="ARBA00011881"/>
    </source>
</evidence>
<dbReference type="InterPro" id="IPR036412">
    <property type="entry name" value="HAD-like_sf"/>
</dbReference>
<dbReference type="STRING" id="316067.Geob_2276"/>
<dbReference type="GO" id="GO:0016788">
    <property type="term" value="F:hydrolase activity, acting on ester bonds"/>
    <property type="evidence" value="ECO:0007669"/>
    <property type="project" value="InterPro"/>
</dbReference>
<dbReference type="HOGENOM" id="CLU_106694_0_1_7"/>
<dbReference type="GO" id="GO:0046872">
    <property type="term" value="F:metal ion binding"/>
    <property type="evidence" value="ECO:0007669"/>
    <property type="project" value="UniProtKB-KW"/>
</dbReference>
<proteinExistence type="inferred from homology"/>
<dbReference type="InterPro" id="IPR023214">
    <property type="entry name" value="HAD_sf"/>
</dbReference>
<keyword evidence="4 7" id="KW-0479">Metal-binding</keyword>
<protein>
    <submittedName>
        <fullName evidence="8">3-deoxy-D-manno-octulosonate-8-phosphate phosphatase</fullName>
    </submittedName>
</protein>
<evidence type="ECO:0000256" key="6">
    <source>
        <dbReference type="ARBA" id="ARBA00022842"/>
    </source>
</evidence>
<dbReference type="NCBIfam" id="TIGR01662">
    <property type="entry name" value="HAD-SF-IIIA"/>
    <property type="match status" value="1"/>
</dbReference>
<feature type="binding site" evidence="7">
    <location>
        <position position="20"/>
    </location>
    <ligand>
        <name>Mg(2+)</name>
        <dbReference type="ChEBI" id="CHEBI:18420"/>
    </ligand>
</feature>
<dbReference type="Gene3D" id="3.40.50.1000">
    <property type="entry name" value="HAD superfamily/HAD-like"/>
    <property type="match status" value="1"/>
</dbReference>
<dbReference type="Pfam" id="PF00702">
    <property type="entry name" value="Hydrolase"/>
    <property type="match status" value="1"/>
</dbReference>
<keyword evidence="5" id="KW-0378">Hydrolase</keyword>
<dbReference type="PANTHER" id="PTHR21485">
    <property type="entry name" value="HAD SUPERFAMILY MEMBERS CMAS AND KDSC"/>
    <property type="match status" value="1"/>
</dbReference>
<dbReference type="KEGG" id="geo:Geob_2276"/>
<dbReference type="FunFam" id="3.40.50.1000:FF:000029">
    <property type="entry name" value="3-deoxy-D-manno-octulosonate 8-phosphate phosphatase KdsC"/>
    <property type="match status" value="1"/>
</dbReference>
<dbReference type="RefSeq" id="WP_012647359.1">
    <property type="nucleotide sequence ID" value="NC_011979.1"/>
</dbReference>
<dbReference type="AlphaFoldDB" id="B9M9Q8"/>
<dbReference type="InterPro" id="IPR010023">
    <property type="entry name" value="KdsC_fam"/>
</dbReference>
<dbReference type="SUPFAM" id="SSF56784">
    <property type="entry name" value="HAD-like"/>
    <property type="match status" value="1"/>
</dbReference>
<gene>
    <name evidence="8" type="primary">kdsC</name>
    <name evidence="8" type="ordered locus">Geob_2276</name>
</gene>
<name>B9M9Q8_GEODF</name>
<dbReference type="PANTHER" id="PTHR21485:SF3">
    <property type="entry name" value="N-ACYLNEURAMINATE CYTIDYLYLTRANSFERASE"/>
    <property type="match status" value="1"/>
</dbReference>
<feature type="binding site" evidence="7">
    <location>
        <position position="113"/>
    </location>
    <ligand>
        <name>Mg(2+)</name>
        <dbReference type="ChEBI" id="CHEBI:18420"/>
    </ligand>
</feature>
<evidence type="ECO:0000256" key="5">
    <source>
        <dbReference type="ARBA" id="ARBA00022801"/>
    </source>
</evidence>
<dbReference type="CDD" id="cd01630">
    <property type="entry name" value="HAD_KDO-like"/>
    <property type="match status" value="1"/>
</dbReference>
<evidence type="ECO:0000313" key="9">
    <source>
        <dbReference type="Proteomes" id="UP000007721"/>
    </source>
</evidence>
<evidence type="ECO:0000256" key="2">
    <source>
        <dbReference type="ARBA" id="ARBA00005893"/>
    </source>
</evidence>
<dbReference type="eggNOG" id="COG1778">
    <property type="taxonomic scope" value="Bacteria"/>
</dbReference>
<evidence type="ECO:0000313" key="8">
    <source>
        <dbReference type="EMBL" id="ACM20630.1"/>
    </source>
</evidence>
<evidence type="ECO:0000256" key="1">
    <source>
        <dbReference type="ARBA" id="ARBA00001946"/>
    </source>
</evidence>
<dbReference type="OrthoDB" id="9805604at2"/>
<evidence type="ECO:0000256" key="4">
    <source>
        <dbReference type="ARBA" id="ARBA00022723"/>
    </source>
</evidence>
<keyword evidence="6 7" id="KW-0460">Magnesium</keyword>
<reference evidence="8 9" key="1">
    <citation type="submission" date="2009-01" db="EMBL/GenBank/DDBJ databases">
        <title>Complete sequence of Geobacter sp. FRC-32.</title>
        <authorList>
            <consortium name="US DOE Joint Genome Institute"/>
            <person name="Lucas S."/>
            <person name="Copeland A."/>
            <person name="Lapidus A."/>
            <person name="Glavina del Rio T."/>
            <person name="Dalin E."/>
            <person name="Tice H."/>
            <person name="Bruce D."/>
            <person name="Goodwin L."/>
            <person name="Pitluck S."/>
            <person name="Saunders E."/>
            <person name="Brettin T."/>
            <person name="Detter J.C."/>
            <person name="Han C."/>
            <person name="Larimer F."/>
            <person name="Land M."/>
            <person name="Hauser L."/>
            <person name="Kyrpides N."/>
            <person name="Ovchinnikova G."/>
            <person name="Kostka J."/>
            <person name="Richardson P."/>
        </authorList>
    </citation>
    <scope>NUCLEOTIDE SEQUENCE [LARGE SCALE GENOMIC DNA]</scope>
    <source>
        <strain evidence="9">DSM 22248 / JCM 15807 / FRC-32</strain>
    </source>
</reference>
<evidence type="ECO:0000256" key="7">
    <source>
        <dbReference type="PIRSR" id="PIRSR006118-2"/>
    </source>
</evidence>
<keyword evidence="9" id="KW-1185">Reference proteome</keyword>
<organism evidence="8 9">
    <name type="scientific">Geotalea daltonii (strain DSM 22248 / JCM 15807 / FRC-32)</name>
    <name type="common">Geobacter daltonii</name>
    <dbReference type="NCBI Taxonomy" id="316067"/>
    <lineage>
        <taxon>Bacteria</taxon>
        <taxon>Pseudomonadati</taxon>
        <taxon>Thermodesulfobacteriota</taxon>
        <taxon>Desulfuromonadia</taxon>
        <taxon>Geobacterales</taxon>
        <taxon>Geobacteraceae</taxon>
        <taxon>Geotalea</taxon>
    </lineage>
</organism>